<organism evidence="1 2">
    <name type="scientific">Arachis hypogaea</name>
    <name type="common">Peanut</name>
    <dbReference type="NCBI Taxonomy" id="3818"/>
    <lineage>
        <taxon>Eukaryota</taxon>
        <taxon>Viridiplantae</taxon>
        <taxon>Streptophyta</taxon>
        <taxon>Embryophyta</taxon>
        <taxon>Tracheophyta</taxon>
        <taxon>Spermatophyta</taxon>
        <taxon>Magnoliopsida</taxon>
        <taxon>eudicotyledons</taxon>
        <taxon>Gunneridae</taxon>
        <taxon>Pentapetalae</taxon>
        <taxon>rosids</taxon>
        <taxon>fabids</taxon>
        <taxon>Fabales</taxon>
        <taxon>Fabaceae</taxon>
        <taxon>Papilionoideae</taxon>
        <taxon>50 kb inversion clade</taxon>
        <taxon>dalbergioids sensu lato</taxon>
        <taxon>Dalbergieae</taxon>
        <taxon>Pterocarpus clade</taxon>
        <taxon>Arachis</taxon>
    </lineage>
</organism>
<dbReference type="STRING" id="3818.A0A444ZH47"/>
<dbReference type="Pfam" id="PF14223">
    <property type="entry name" value="Retrotran_gag_2"/>
    <property type="match status" value="1"/>
</dbReference>
<evidence type="ECO:0000313" key="2">
    <source>
        <dbReference type="Proteomes" id="UP000289738"/>
    </source>
</evidence>
<keyword evidence="2" id="KW-1185">Reference proteome</keyword>
<accession>A0A444ZH47</accession>
<dbReference type="Proteomes" id="UP000289738">
    <property type="component" value="Chromosome B04"/>
</dbReference>
<dbReference type="AlphaFoldDB" id="A0A444ZH47"/>
<dbReference type="EMBL" id="SDMP01000014">
    <property type="protein sequence ID" value="RYR13515.1"/>
    <property type="molecule type" value="Genomic_DNA"/>
</dbReference>
<proteinExistence type="predicted"/>
<protein>
    <submittedName>
        <fullName evidence="1">Uncharacterized protein</fullName>
    </submittedName>
</protein>
<gene>
    <name evidence="1" type="ORF">Ahy_B04g070468</name>
</gene>
<name>A0A444ZH47_ARAHY</name>
<sequence length="92" mass="10829">MKIFFQSVAFKLWFIIKNGPKIPKKIVGGVEIGKSEDEFDEENTNNMGQDSRAKYMLYRAVNPETFKRISKFKTAKEMWDEIHRSNIVLCYC</sequence>
<comment type="caution">
    <text evidence="1">The sequence shown here is derived from an EMBL/GenBank/DDBJ whole genome shotgun (WGS) entry which is preliminary data.</text>
</comment>
<evidence type="ECO:0000313" key="1">
    <source>
        <dbReference type="EMBL" id="RYR13515.1"/>
    </source>
</evidence>
<reference evidence="1 2" key="1">
    <citation type="submission" date="2019-01" db="EMBL/GenBank/DDBJ databases">
        <title>Sequencing of cultivated peanut Arachis hypogaea provides insights into genome evolution and oil improvement.</title>
        <authorList>
            <person name="Chen X."/>
        </authorList>
    </citation>
    <scope>NUCLEOTIDE SEQUENCE [LARGE SCALE GENOMIC DNA]</scope>
    <source>
        <strain evidence="2">cv. Fuhuasheng</strain>
        <tissue evidence="1">Leaves</tissue>
    </source>
</reference>